<dbReference type="EMBL" id="FQVA01000001">
    <property type="protein sequence ID" value="SHF27048.1"/>
    <property type="molecule type" value="Genomic_DNA"/>
</dbReference>
<organism evidence="5 6">
    <name type="scientific">Microbulbifer donghaiensis</name>
    <dbReference type="NCBI Taxonomy" id="494016"/>
    <lineage>
        <taxon>Bacteria</taxon>
        <taxon>Pseudomonadati</taxon>
        <taxon>Pseudomonadota</taxon>
        <taxon>Gammaproteobacteria</taxon>
        <taxon>Cellvibrionales</taxon>
        <taxon>Microbulbiferaceae</taxon>
        <taxon>Microbulbifer</taxon>
    </lineage>
</organism>
<name>A0A1M5A9T3_9GAMM</name>
<dbReference type="Gene3D" id="3.40.720.10">
    <property type="entry name" value="Alkaline Phosphatase, subunit A"/>
    <property type="match status" value="1"/>
</dbReference>
<feature type="binding site" evidence="3">
    <location>
        <position position="358"/>
    </location>
    <ligand>
        <name>Zn(2+)</name>
        <dbReference type="ChEBI" id="CHEBI:29105"/>
        <label>2</label>
    </ligand>
</feature>
<evidence type="ECO:0000313" key="5">
    <source>
        <dbReference type="EMBL" id="SHF27048.1"/>
    </source>
</evidence>
<feature type="binding site" evidence="3">
    <location>
        <position position="496"/>
    </location>
    <ligand>
        <name>Zn(2+)</name>
        <dbReference type="ChEBI" id="CHEBI:29105"/>
        <label>2</label>
    </ligand>
</feature>
<dbReference type="SMART" id="SM00098">
    <property type="entry name" value="alkPPc"/>
    <property type="match status" value="1"/>
</dbReference>
<feature type="binding site" evidence="3">
    <location>
        <position position="354"/>
    </location>
    <ligand>
        <name>Zn(2+)</name>
        <dbReference type="ChEBI" id="CHEBI:29105"/>
        <label>2</label>
    </ligand>
</feature>
<sequence>MKQFNKLALAFSIAGLAAGCSDDNSNSGDLAVLPEPQQQVLSLSAAQRDSSWFQNGEQAVDRARNQVIDNTPGAAKNIILFVGDGMGISTVTAARILAGQQQGLSGEEYQLSFEKMPFAGLVKTYNTNQQTPDSAGTATAMVTGVKTKAGVLSVAEDVARGDCAASLERQLTTALELAEGLDKSTGIISTARVTHATPGATYAKVPERDWEYAAPVGCKDIATQLVELAAGDGIDLVLGGGRRNFLPDSVTDLEGKTGKREDGRNLVEEWQERYSDGVTNVAYIEDQAGFDGLDVAAADKVLGLFNASHMLYEADRGKDVAGEPSLSEMTAKGLQLLQKNDKGYFLMVESGRIDHGHHAGSAYNALSDAVEFARAIQVAMDNTSAEDTLIIVTADHSHVMTIAGYPTRGNPILGKVVVNDGSGQPETAPSLAADGLPYTTVSYGNGFGYADFGEETDADERYDHDVDTGRKDLTHVDTTAPGYHQEALVPLASESHAGEDVGVWARGPGAHLVSGTNEQSYLFHVMARAGGLLGN</sequence>
<feature type="binding site" evidence="3">
    <location>
        <position position="396"/>
    </location>
    <ligand>
        <name>Zn(2+)</name>
        <dbReference type="ChEBI" id="CHEBI:29105"/>
        <label>2</label>
    </ligand>
</feature>
<proteinExistence type="inferred from homology"/>
<keyword evidence="3" id="KW-0862">Zinc</keyword>
<dbReference type="RefSeq" id="WP_073273782.1">
    <property type="nucleotide sequence ID" value="NZ_FQVA01000001.1"/>
</dbReference>
<evidence type="ECO:0000256" key="3">
    <source>
        <dbReference type="PIRSR" id="PIRSR601952-2"/>
    </source>
</evidence>
<evidence type="ECO:0000256" key="4">
    <source>
        <dbReference type="RuleBase" id="RU003946"/>
    </source>
</evidence>
<keyword evidence="1" id="KW-0597">Phosphoprotein</keyword>
<dbReference type="Proteomes" id="UP000184170">
    <property type="component" value="Unassembled WGS sequence"/>
</dbReference>
<dbReference type="STRING" id="494016.SAMN04487965_1795"/>
<dbReference type="InterPro" id="IPR001952">
    <property type="entry name" value="Alkaline_phosphatase"/>
</dbReference>
<evidence type="ECO:0000256" key="1">
    <source>
        <dbReference type="ARBA" id="ARBA00022553"/>
    </source>
</evidence>
<dbReference type="Pfam" id="PF00245">
    <property type="entry name" value="Alk_phosphatase"/>
    <property type="match status" value="1"/>
</dbReference>
<comment type="cofactor">
    <cofactor evidence="3">
        <name>Zn(2+)</name>
        <dbReference type="ChEBI" id="CHEBI:29105"/>
    </cofactor>
    <text evidence="3">Binds 2 Zn(2+) ions.</text>
</comment>
<dbReference type="CDD" id="cd16012">
    <property type="entry name" value="ALP"/>
    <property type="match status" value="1"/>
</dbReference>
<keyword evidence="3" id="KW-0460">Magnesium</keyword>
<feature type="binding site" evidence="3">
    <location>
        <position position="195"/>
    </location>
    <ligand>
        <name>Mg(2+)</name>
        <dbReference type="ChEBI" id="CHEBI:18420"/>
    </ligand>
</feature>
<dbReference type="PANTHER" id="PTHR11596">
    <property type="entry name" value="ALKALINE PHOSPHATASE"/>
    <property type="match status" value="1"/>
</dbReference>
<gene>
    <name evidence="5" type="ORF">SAMN04487965_1795</name>
</gene>
<evidence type="ECO:0000256" key="2">
    <source>
        <dbReference type="PIRSR" id="PIRSR601952-1"/>
    </source>
</evidence>
<dbReference type="GO" id="GO:0004035">
    <property type="term" value="F:alkaline phosphatase activity"/>
    <property type="evidence" value="ECO:0007669"/>
    <property type="project" value="TreeGrafter"/>
</dbReference>
<dbReference type="PRINTS" id="PR00113">
    <property type="entry name" value="ALKPHPHTASE"/>
</dbReference>
<dbReference type="PANTHER" id="PTHR11596:SF5">
    <property type="entry name" value="ALKALINE PHOSPHATASE"/>
    <property type="match status" value="1"/>
</dbReference>
<feature type="binding site" evidence="3">
    <location>
        <position position="395"/>
    </location>
    <ligand>
        <name>Zn(2+)</name>
        <dbReference type="ChEBI" id="CHEBI:29105"/>
        <label>2</label>
    </ligand>
</feature>
<protein>
    <submittedName>
        <fullName evidence="5">Alkaline phosphatase</fullName>
    </submittedName>
</protein>
<dbReference type="GO" id="GO:0046872">
    <property type="term" value="F:metal ion binding"/>
    <property type="evidence" value="ECO:0007669"/>
    <property type="project" value="UniProtKB-KW"/>
</dbReference>
<dbReference type="PROSITE" id="PS51257">
    <property type="entry name" value="PROKAR_LIPOPROTEIN"/>
    <property type="match status" value="1"/>
</dbReference>
<comment type="similarity">
    <text evidence="4">Belongs to the alkaline phosphatase family.</text>
</comment>
<keyword evidence="6" id="KW-1185">Reference proteome</keyword>
<accession>A0A1M5A9T3</accession>
<feature type="binding site" evidence="3">
    <location>
        <position position="349"/>
    </location>
    <ligand>
        <name>Zn(2+)</name>
        <dbReference type="ChEBI" id="CHEBI:29105"/>
        <label>1</label>
    </ligand>
</feature>
<reference evidence="6" key="1">
    <citation type="submission" date="2016-11" db="EMBL/GenBank/DDBJ databases">
        <authorList>
            <person name="Varghese N."/>
            <person name="Submissions S."/>
        </authorList>
    </citation>
    <scope>NUCLEOTIDE SEQUENCE [LARGE SCALE GENOMIC DNA]</scope>
    <source>
        <strain evidence="6">CGMCC 1.7063</strain>
    </source>
</reference>
<dbReference type="SUPFAM" id="SSF53649">
    <property type="entry name" value="Alkaline phosphatase-like"/>
    <property type="match status" value="1"/>
</dbReference>
<dbReference type="AlphaFoldDB" id="A0A1M5A9T3"/>
<feature type="binding site" evidence="3">
    <location>
        <position position="84"/>
    </location>
    <ligand>
        <name>Mg(2+)</name>
        <dbReference type="ChEBI" id="CHEBI:18420"/>
    </ligand>
</feature>
<feature type="binding site" evidence="3">
    <location>
        <position position="84"/>
    </location>
    <ligand>
        <name>Zn(2+)</name>
        <dbReference type="ChEBI" id="CHEBI:29105"/>
        <label>2</label>
    </ligand>
</feature>
<evidence type="ECO:0000313" key="6">
    <source>
        <dbReference type="Proteomes" id="UP000184170"/>
    </source>
</evidence>
<comment type="cofactor">
    <cofactor evidence="3">
        <name>Mg(2+)</name>
        <dbReference type="ChEBI" id="CHEBI:18420"/>
    </cofactor>
    <text evidence="3">Binds 1 Mg(2+) ion.</text>
</comment>
<feature type="active site" description="Phosphoserine intermediate" evidence="2">
    <location>
        <position position="134"/>
    </location>
</feature>
<keyword evidence="3" id="KW-0479">Metal-binding</keyword>
<dbReference type="OrthoDB" id="9794455at2"/>
<dbReference type="InterPro" id="IPR017850">
    <property type="entry name" value="Alkaline_phosphatase_core_sf"/>
</dbReference>
<feature type="binding site" evidence="3">
    <location>
        <position position="197"/>
    </location>
    <ligand>
        <name>Mg(2+)</name>
        <dbReference type="ChEBI" id="CHEBI:18420"/>
    </ligand>
</feature>